<feature type="binding site" evidence="4">
    <location>
        <position position="115"/>
    </location>
    <ligand>
        <name>Zn(2+)</name>
        <dbReference type="ChEBI" id="CHEBI:29105"/>
    </ligand>
</feature>
<sequence length="145" mass="16143">MHEWSVAEGILRSVIEWAKENNLDSVRKVKVAIPSFTFLELDILKEAYDTLKRGTVLEKSSLEVVYKDPLFKCRNCGNTFNLNQVLGELNEVREEFGEEYPLHLVPGLAPAFIKCPKCGSNDVEVSPQDITIEEVEVNGTAGSSG</sequence>
<feature type="binding site" evidence="4">
    <location>
        <position position="76"/>
    </location>
    <ligand>
        <name>Zn(2+)</name>
        <dbReference type="ChEBI" id="CHEBI:29105"/>
    </ligand>
</feature>
<keyword evidence="3 4" id="KW-0862">Zinc</keyword>
<protein>
    <recommendedName>
        <fullName evidence="4">Hydrogenase maturation factor HypA</fullName>
    </recommendedName>
</protein>
<evidence type="ECO:0000256" key="1">
    <source>
        <dbReference type="ARBA" id="ARBA00022596"/>
    </source>
</evidence>
<dbReference type="GO" id="GO:0016151">
    <property type="term" value="F:nickel cation binding"/>
    <property type="evidence" value="ECO:0007669"/>
    <property type="project" value="UniProtKB-UniRule"/>
</dbReference>
<dbReference type="GO" id="GO:0008270">
    <property type="term" value="F:zinc ion binding"/>
    <property type="evidence" value="ECO:0007669"/>
    <property type="project" value="UniProtKB-UniRule"/>
</dbReference>
<dbReference type="KEGG" id="csty:KN1_09980"/>
<dbReference type="EMBL" id="AP024597">
    <property type="protein sequence ID" value="BCU69701.1"/>
    <property type="molecule type" value="Genomic_DNA"/>
</dbReference>
<dbReference type="Proteomes" id="UP000825123">
    <property type="component" value="Chromosome"/>
</dbReference>
<evidence type="ECO:0000256" key="3">
    <source>
        <dbReference type="ARBA" id="ARBA00022833"/>
    </source>
</evidence>
<dbReference type="RefSeq" id="WP_221289690.1">
    <property type="nucleotide sequence ID" value="NZ_AP024597.1"/>
</dbReference>
<evidence type="ECO:0000313" key="6">
    <source>
        <dbReference type="Proteomes" id="UP000825123"/>
    </source>
</evidence>
<dbReference type="AlphaFoldDB" id="A0A8D5U587"/>
<feature type="binding site" evidence="4">
    <location>
        <position position="73"/>
    </location>
    <ligand>
        <name>Zn(2+)</name>
        <dbReference type="ChEBI" id="CHEBI:29105"/>
    </ligand>
</feature>
<gene>
    <name evidence="4" type="primary">hypA</name>
    <name evidence="5" type="ORF">KN1_09980</name>
</gene>
<name>A0A8D5U587_9CREN</name>
<dbReference type="GeneID" id="66162744"/>
<dbReference type="HAMAP" id="MF_00213">
    <property type="entry name" value="HypA_HybF"/>
    <property type="match status" value="1"/>
</dbReference>
<organism evidence="5 6">
    <name type="scientific">Stygiolobus caldivivus</name>
    <dbReference type="NCBI Taxonomy" id="2824673"/>
    <lineage>
        <taxon>Archaea</taxon>
        <taxon>Thermoproteota</taxon>
        <taxon>Thermoprotei</taxon>
        <taxon>Sulfolobales</taxon>
        <taxon>Sulfolobaceae</taxon>
        <taxon>Stygiolobus</taxon>
    </lineage>
</organism>
<dbReference type="Gene3D" id="3.30.2320.80">
    <property type="match status" value="1"/>
</dbReference>
<keyword evidence="6" id="KW-1185">Reference proteome</keyword>
<dbReference type="GO" id="GO:0051604">
    <property type="term" value="P:protein maturation"/>
    <property type="evidence" value="ECO:0007669"/>
    <property type="project" value="InterPro"/>
</dbReference>
<accession>A0A8D5U587</accession>
<dbReference type="InterPro" id="IPR000688">
    <property type="entry name" value="HypA/HybF"/>
</dbReference>
<dbReference type="PANTHER" id="PTHR34535:SF3">
    <property type="entry name" value="HYDROGENASE MATURATION FACTOR HYPA"/>
    <property type="match status" value="1"/>
</dbReference>
<comment type="similarity">
    <text evidence="4">Belongs to the HypA/HybF family.</text>
</comment>
<evidence type="ECO:0000256" key="2">
    <source>
        <dbReference type="ARBA" id="ARBA00022723"/>
    </source>
</evidence>
<comment type="function">
    <text evidence="4">Involved in the maturation of [NiFe] hydrogenases. Required for nickel insertion into the metal center of the hydrogenase.</text>
</comment>
<feature type="binding site" evidence="4">
    <location>
        <position position="118"/>
    </location>
    <ligand>
        <name>Zn(2+)</name>
        <dbReference type="ChEBI" id="CHEBI:29105"/>
    </ligand>
</feature>
<reference evidence="5 6" key="1">
    <citation type="submission" date="2021-04" db="EMBL/GenBank/DDBJ databases">
        <title>Complete genome sequence of Stygiolobus sp. KN-1.</title>
        <authorList>
            <person name="Nakamura K."/>
            <person name="Sakai H."/>
            <person name="Kurosawa N."/>
        </authorList>
    </citation>
    <scope>NUCLEOTIDE SEQUENCE [LARGE SCALE GENOMIC DNA]</scope>
    <source>
        <strain evidence="5 6">KN-1</strain>
    </source>
</reference>
<dbReference type="PANTHER" id="PTHR34535">
    <property type="entry name" value="HYDROGENASE MATURATION FACTOR HYPA"/>
    <property type="match status" value="1"/>
</dbReference>
<evidence type="ECO:0000313" key="5">
    <source>
        <dbReference type="EMBL" id="BCU69701.1"/>
    </source>
</evidence>
<dbReference type="Pfam" id="PF01155">
    <property type="entry name" value="HypA"/>
    <property type="match status" value="1"/>
</dbReference>
<keyword evidence="1 4" id="KW-0533">Nickel</keyword>
<keyword evidence="2 4" id="KW-0479">Metal-binding</keyword>
<proteinExistence type="inferred from homology"/>
<evidence type="ECO:0000256" key="4">
    <source>
        <dbReference type="HAMAP-Rule" id="MF_00213"/>
    </source>
</evidence>
<dbReference type="PIRSF" id="PIRSF004761">
    <property type="entry name" value="Hydrgn_mat_HypA"/>
    <property type="match status" value="1"/>
</dbReference>
<feature type="binding site" evidence="4">
    <location>
        <position position="2"/>
    </location>
    <ligand>
        <name>Ni(2+)</name>
        <dbReference type="ChEBI" id="CHEBI:49786"/>
    </ligand>
</feature>